<evidence type="ECO:0000259" key="7">
    <source>
        <dbReference type="PROSITE" id="PS51178"/>
    </source>
</evidence>
<organism evidence="8 9">
    <name type="scientific">Vibrio natriegens NBRC 15636 = ATCC 14048 = DSM 759</name>
    <dbReference type="NCBI Taxonomy" id="1219067"/>
    <lineage>
        <taxon>Bacteria</taxon>
        <taxon>Pseudomonadati</taxon>
        <taxon>Pseudomonadota</taxon>
        <taxon>Gammaproteobacteria</taxon>
        <taxon>Vibrionales</taxon>
        <taxon>Vibrionaceae</taxon>
        <taxon>Vibrio</taxon>
    </lineage>
</organism>
<dbReference type="Proteomes" id="UP000092741">
    <property type="component" value="Chromosome 2"/>
</dbReference>
<evidence type="ECO:0000313" key="9">
    <source>
        <dbReference type="Proteomes" id="UP000092741"/>
    </source>
</evidence>
<dbReference type="EMBL" id="CP016346">
    <property type="protein sequence ID" value="ANQ15075.1"/>
    <property type="molecule type" value="Genomic_DNA"/>
</dbReference>
<proteinExistence type="predicted"/>
<name>A0AAN0Y6U1_VIBNA</name>
<feature type="region of interest" description="Disordered" evidence="5">
    <location>
        <begin position="645"/>
        <end position="675"/>
    </location>
</feature>
<dbReference type="Pfam" id="PF03793">
    <property type="entry name" value="PASTA"/>
    <property type="match status" value="3"/>
</dbReference>
<gene>
    <name evidence="8" type="ORF">BA890_20330</name>
</gene>
<protein>
    <recommendedName>
        <fullName evidence="7">PASTA domain-containing protein</fullName>
    </recommendedName>
</protein>
<feature type="compositionally biased region" description="Basic and acidic residues" evidence="5">
    <location>
        <begin position="540"/>
        <end position="554"/>
    </location>
</feature>
<evidence type="ECO:0000256" key="1">
    <source>
        <dbReference type="ARBA" id="ARBA00004613"/>
    </source>
</evidence>
<dbReference type="Pfam" id="PF18884">
    <property type="entry name" value="TSP3_bac"/>
    <property type="match status" value="5"/>
</dbReference>
<dbReference type="InterPro" id="IPR014755">
    <property type="entry name" value="Cu-Rt/internalin_Ig-like"/>
</dbReference>
<dbReference type="GeneID" id="70914427"/>
<keyword evidence="3 6" id="KW-0732">Signal</keyword>
<feature type="domain" description="PASTA" evidence="7">
    <location>
        <begin position="1743"/>
        <end position="1807"/>
    </location>
</feature>
<keyword evidence="2" id="KW-0964">Secreted</keyword>
<dbReference type="CDD" id="cd06577">
    <property type="entry name" value="PASTA_pknB"/>
    <property type="match status" value="3"/>
</dbReference>
<dbReference type="PROSITE" id="PS51178">
    <property type="entry name" value="PASTA"/>
    <property type="match status" value="3"/>
</dbReference>
<sequence>MNSSSRTILIAIIFLCFVASGCKDSSSSADEASSVEPQTLLSAEALSNHYVALAFEGPPSANLEDPSNYEIVDEFGTTLQVTDGFIDESGSQIILTTTAQQENNYTLTLKSEDSKLASQSVSAFFVSYANAAANNSVQFKGSLRPEPALLTAISLSNTQVLLTFSDDMSTSVETIEFYRIVAADDSTPEVDVGGLTVLQATLGSDTSTVILTTSSQDNIQYRVKVTNVWSSPEKKRIDPNYTIQNFFGIDPIDTTPPVVKGVETTGPTTIVLTFNEAVSDNAGDPSNYTVYYCQVAESPCQEQNRVQLAITDAVLNQYNTQVLLTTLPQEVGVEYFVVVEGVQDPKGNVVDTTNTANTVTTIYAGESDPATVLELPRLIGANSTSNTTVVVSFSKPMSSSVEDPGNYFIVQENVNSEAGTLSIVSAKYLSNDRNSVLLQTRSQNELTYRITAVNVKDTYGQELDNSFTAGGFLSANTALFAGTPTDNQSLLDSDSDGLTDNDELSGYEVEYITLTGDKVRKQVTSSPDLFDTDGDGISDFEERSYGSDPRNRDTDYDDLSDYQELNEIYTDPFNQDSDGDGLTDGVEFNSFSTSPLFADTDGDQLDDFYEITVNRNPRISDLPQLDIEVGNINLQLDYRFDVTKEGSTTRGETESVSTTLTQTRSSEYSKSDSSSHSFDVKLGFQQELGFKATSLVPEWKLSLSQELSTNNSWTSSVSRTSSEASTREYAKSLETNQEVVRGETVTRVVESASISVPIYIKSTNDIAFTVTNIIVTALVPNEGDPAVLIPIATLVPAADASLSFSLGPLIPARGPIEFKEDTIYPSVVESLMANPRGVIFKVANYEIQDENGRRYAFTSQEVAERTAPLIFDFGGVDLDGDGLSDNPERYRVAVNYGFDVTQDKRVIFDSEGKMLGASFSDVLNNVLGLVQYDEDTNPSESLTADELFNSYATKLCSYGTIMYRIRGTKAISASGDKCDVAKGWGVIQPDGSVLPRGDLFPSDLVLKSNRGVRLAYYADEDKDGLPNRAEYLYGCSAVDPATDQDTDNDLLDDRFEVLGVRRNSDGIAIDASGEPLLGDEVWMVQLKTGDSYEARSRCDALDSDYDGLSDYEEYERKLFKRDELTGEFELDSDGNLKLERDFADLLEVNRDSEGNVIGGGRTDPLKQDTDGDGISDSEEVRGYYVELRFPISQTTTEEKEPSSCTIPTNGNEYYVLCTSNPLSADTDGDTLNDGDEIRLAGDPTVRDNDDIGDQDFDGVANLEEAQGVEVNWELVSTALGFPGIQQSKQAISSPTSPDTDGDGLSDAQEYYSNPSTHPGKSDTDGDTVSDYDEVMGSPANPMAAGGNDVASEDSEAPGLYVTNPNDADSDDDGLSDGDELKGWSVRIVNQSRTNIYTSDPNAFDSDLDSLPDSLEKQFATNPIDPNTDGDIFELSDNDEILLGTDPLDPQDICVKFTYVETVVASDGLDVDNKGKLKGNLNLSLTTIVNGQPQEEKWVISERVVGHDSRWYETGKPVAQGFSAVRLMKYGSYARAWHNAFSYFETASYTNLPNDKDFTMNTEDFTAEKQILTGTVSSSYKEIKVNSKVTAAILNNTDIDENNLEGFCRPKNVTVPDVTNLDFTTAVSILRESQFRLGEVSRELSTTVPSGSVISQSPDAGTKKATQTSVDLVISDGAVTVPDLTGLTYFDASNLLADSGLEFGDVSPEDAADQVAARVSSQTPAAGETISDGGSINVTFTLATTDVPNLVGLSYNEAITAIENAQLELGTISPTNADTLANATVTNQSPTASSEAILGSAVNLFFQTN</sequence>
<dbReference type="PROSITE" id="PS51257">
    <property type="entry name" value="PROKAR_LIPOPROTEIN"/>
    <property type="match status" value="1"/>
</dbReference>
<keyword evidence="9" id="KW-1185">Reference proteome</keyword>
<feature type="region of interest" description="Disordered" evidence="5">
    <location>
        <begin position="1287"/>
        <end position="1378"/>
    </location>
</feature>
<feature type="compositionally biased region" description="Acidic residues" evidence="5">
    <location>
        <begin position="1324"/>
        <end position="1333"/>
    </location>
</feature>
<feature type="compositionally biased region" description="Low complexity" evidence="5">
    <location>
        <begin position="665"/>
        <end position="675"/>
    </location>
</feature>
<feature type="compositionally biased region" description="Polar residues" evidence="5">
    <location>
        <begin position="1287"/>
        <end position="1298"/>
    </location>
</feature>
<evidence type="ECO:0000313" key="8">
    <source>
        <dbReference type="EMBL" id="ANQ15075.1"/>
    </source>
</evidence>
<evidence type="ECO:0000256" key="3">
    <source>
        <dbReference type="ARBA" id="ARBA00022729"/>
    </source>
</evidence>
<feature type="signal peptide" evidence="6">
    <location>
        <begin position="1"/>
        <end position="21"/>
    </location>
</feature>
<feature type="chain" id="PRO_5042897990" description="PASTA domain-containing protein" evidence="6">
    <location>
        <begin position="22"/>
        <end position="1808"/>
    </location>
</feature>
<reference evidence="8 9" key="1">
    <citation type="submission" date="2016-07" db="EMBL/GenBank/DDBJ databases">
        <title>Developing Vibrio natriegens as a novel, fast-growing host for biotechnology.</title>
        <authorList>
            <person name="Weinstock M.T."/>
            <person name="Hesek E.D."/>
            <person name="Wilson C.M."/>
            <person name="Gibson D.G."/>
        </authorList>
    </citation>
    <scope>NUCLEOTIDE SEQUENCE [LARGE SCALE GENOMIC DNA]</scope>
    <source>
        <strain evidence="8 9">ATCC 14048</strain>
    </source>
</reference>
<dbReference type="Gene3D" id="3.30.10.20">
    <property type="match status" value="3"/>
</dbReference>
<keyword evidence="4" id="KW-0106">Calcium</keyword>
<evidence type="ECO:0000256" key="5">
    <source>
        <dbReference type="SAM" id="MobiDB-lite"/>
    </source>
</evidence>
<dbReference type="KEGG" id="vna:PN96_16485"/>
<feature type="region of interest" description="Disordered" evidence="5">
    <location>
        <begin position="524"/>
        <end position="557"/>
    </location>
</feature>
<feature type="compositionally biased region" description="Acidic residues" evidence="5">
    <location>
        <begin position="1367"/>
        <end position="1377"/>
    </location>
</feature>
<dbReference type="RefSeq" id="WP_020335079.1">
    <property type="nucleotide sequence ID" value="NZ_ATFJ01000033.1"/>
</dbReference>
<dbReference type="Gene3D" id="2.60.40.1220">
    <property type="match status" value="3"/>
</dbReference>
<evidence type="ECO:0000256" key="4">
    <source>
        <dbReference type="ARBA" id="ARBA00022837"/>
    </source>
</evidence>
<accession>A0AAN0Y6U1</accession>
<feature type="region of interest" description="Disordered" evidence="5">
    <location>
        <begin position="1154"/>
        <end position="1176"/>
    </location>
</feature>
<dbReference type="InterPro" id="IPR005543">
    <property type="entry name" value="PASTA_dom"/>
</dbReference>
<feature type="domain" description="PASTA" evidence="7">
    <location>
        <begin position="1608"/>
        <end position="1675"/>
    </location>
</feature>
<feature type="compositionally biased region" description="Polar residues" evidence="5">
    <location>
        <begin position="645"/>
        <end position="664"/>
    </location>
</feature>
<dbReference type="PANTHER" id="PTHR37467">
    <property type="entry name" value="EXPORTED CALCIUM-BINDING GLYCOPROTEIN-RELATED"/>
    <property type="match status" value="1"/>
</dbReference>
<comment type="subcellular location">
    <subcellularLocation>
        <location evidence="1">Secreted</location>
    </subcellularLocation>
</comment>
<feature type="domain" description="PASTA" evidence="7">
    <location>
        <begin position="1676"/>
        <end position="1741"/>
    </location>
</feature>
<dbReference type="SMART" id="SM00740">
    <property type="entry name" value="PASTA"/>
    <property type="match status" value="3"/>
</dbReference>
<dbReference type="InterPro" id="IPR059100">
    <property type="entry name" value="TSP3_bac"/>
</dbReference>
<feature type="compositionally biased region" description="Acidic residues" evidence="5">
    <location>
        <begin position="530"/>
        <end position="539"/>
    </location>
</feature>
<dbReference type="InterPro" id="IPR053180">
    <property type="entry name" value="Ca-binding_acidic-repeat"/>
</dbReference>
<evidence type="ECO:0000256" key="6">
    <source>
        <dbReference type="SAM" id="SignalP"/>
    </source>
</evidence>
<evidence type="ECO:0000256" key="2">
    <source>
        <dbReference type="ARBA" id="ARBA00022525"/>
    </source>
</evidence>
<dbReference type="PANTHER" id="PTHR37467:SF1">
    <property type="entry name" value="EXPORTED CALCIUM-BINDING GLYCOPROTEIN"/>
    <property type="match status" value="1"/>
</dbReference>